<dbReference type="AlphaFoldDB" id="A0A4Y2I361"/>
<gene>
    <name evidence="1" type="ORF">AVEN_269311_1</name>
</gene>
<organism evidence="1 2">
    <name type="scientific">Araneus ventricosus</name>
    <name type="common">Orbweaver spider</name>
    <name type="synonym">Epeira ventricosa</name>
    <dbReference type="NCBI Taxonomy" id="182803"/>
    <lineage>
        <taxon>Eukaryota</taxon>
        <taxon>Metazoa</taxon>
        <taxon>Ecdysozoa</taxon>
        <taxon>Arthropoda</taxon>
        <taxon>Chelicerata</taxon>
        <taxon>Arachnida</taxon>
        <taxon>Araneae</taxon>
        <taxon>Araneomorphae</taxon>
        <taxon>Entelegynae</taxon>
        <taxon>Araneoidea</taxon>
        <taxon>Araneidae</taxon>
        <taxon>Araneus</taxon>
    </lineage>
</organism>
<accession>A0A4Y2I361</accession>
<dbReference type="EMBL" id="BGPR01002348">
    <property type="protein sequence ID" value="GBM71980.1"/>
    <property type="molecule type" value="Genomic_DNA"/>
</dbReference>
<name>A0A4Y2I361_ARAVE</name>
<dbReference type="Proteomes" id="UP000499080">
    <property type="component" value="Unassembled WGS sequence"/>
</dbReference>
<reference evidence="1 2" key="1">
    <citation type="journal article" date="2019" name="Sci. Rep.">
        <title>Orb-weaving spider Araneus ventricosus genome elucidates the spidroin gene catalogue.</title>
        <authorList>
            <person name="Kono N."/>
            <person name="Nakamura H."/>
            <person name="Ohtoshi R."/>
            <person name="Moran D.A.P."/>
            <person name="Shinohara A."/>
            <person name="Yoshida Y."/>
            <person name="Fujiwara M."/>
            <person name="Mori M."/>
            <person name="Tomita M."/>
            <person name="Arakawa K."/>
        </authorList>
    </citation>
    <scope>NUCLEOTIDE SEQUENCE [LARGE SCALE GENOMIC DNA]</scope>
</reference>
<protein>
    <submittedName>
        <fullName evidence="1">Uncharacterized protein</fullName>
    </submittedName>
</protein>
<evidence type="ECO:0000313" key="1">
    <source>
        <dbReference type="EMBL" id="GBM71980.1"/>
    </source>
</evidence>
<proteinExistence type="predicted"/>
<comment type="caution">
    <text evidence="1">The sequence shown here is derived from an EMBL/GenBank/DDBJ whole genome shotgun (WGS) entry which is preliminary data.</text>
</comment>
<evidence type="ECO:0000313" key="2">
    <source>
        <dbReference type="Proteomes" id="UP000499080"/>
    </source>
</evidence>
<sequence>MVNYPVVSPSKRADHMCGENSSPSCDSEICHMPLTRDCTVDACDSVCHIPREKAKTASEIFRTLNKRHRLLAEDCPFHEWFKDSKQSVYHILPHLSFTLLPDRGRPQMMSRLEGVREIVTVCDKGRGGGNKKCDITHFG</sequence>
<keyword evidence="2" id="KW-1185">Reference proteome</keyword>